<evidence type="ECO:0000313" key="2">
    <source>
        <dbReference type="EMBL" id="KAA0916234.1"/>
    </source>
</evidence>
<name>A0A5A9ZGD6_9RHOB</name>
<keyword evidence="3" id="KW-1185">Reference proteome</keyword>
<evidence type="ECO:0000259" key="1">
    <source>
        <dbReference type="Pfam" id="PF20056"/>
    </source>
</evidence>
<dbReference type="Proteomes" id="UP000325291">
    <property type="component" value="Unassembled WGS sequence"/>
</dbReference>
<comment type="caution">
    <text evidence="2">The sequence shown here is derived from an EMBL/GenBank/DDBJ whole genome shotgun (WGS) entry which is preliminary data.</text>
</comment>
<accession>A0A5A9ZGD6</accession>
<gene>
    <name evidence="2" type="ORF">FLO80_08925</name>
</gene>
<evidence type="ECO:0000313" key="3">
    <source>
        <dbReference type="Proteomes" id="UP000325291"/>
    </source>
</evidence>
<reference evidence="2 3" key="1">
    <citation type="submission" date="2019-07" db="EMBL/GenBank/DDBJ databases">
        <title>Aquicoccus porphyridii gen. nov., sp. nov., isolated from a small marine red alga, Porphyridium marinum.</title>
        <authorList>
            <person name="Liu L."/>
        </authorList>
    </citation>
    <scope>NUCLEOTIDE SEQUENCE [LARGE SCALE GENOMIC DNA]</scope>
    <source>
        <strain evidence="2 3">L1 8-17</strain>
    </source>
</reference>
<dbReference type="InterPro" id="IPR045601">
    <property type="entry name" value="DUF6455"/>
</dbReference>
<protein>
    <recommendedName>
        <fullName evidence="1">DUF6455 domain-containing protein</fullName>
    </recommendedName>
</protein>
<dbReference type="Pfam" id="PF20056">
    <property type="entry name" value="DUF6455"/>
    <property type="match status" value="1"/>
</dbReference>
<feature type="domain" description="DUF6455" evidence="1">
    <location>
        <begin position="1"/>
        <end position="80"/>
    </location>
</feature>
<dbReference type="AlphaFoldDB" id="A0A5A9ZGD6"/>
<dbReference type="EMBL" id="VINQ01000005">
    <property type="protein sequence ID" value="KAA0916234.1"/>
    <property type="molecule type" value="Genomic_DNA"/>
</dbReference>
<dbReference type="RefSeq" id="WP_111366300.1">
    <property type="nucleotide sequence ID" value="NZ_VINQ01000005.1"/>
</dbReference>
<sequence>MKPLGEPRRHFWLVQKMAQKQGVDLIGAMARGDLDQADWAGIVTRCRGCTGAEVCAQMPEQGGPGELPEYCRNRERFRILLADQIMAENI</sequence>
<organism evidence="2 3">
    <name type="scientific">Aquicoccus porphyridii</name>
    <dbReference type="NCBI Taxonomy" id="1852029"/>
    <lineage>
        <taxon>Bacteria</taxon>
        <taxon>Pseudomonadati</taxon>
        <taxon>Pseudomonadota</taxon>
        <taxon>Alphaproteobacteria</taxon>
        <taxon>Rhodobacterales</taxon>
        <taxon>Paracoccaceae</taxon>
        <taxon>Aquicoccus</taxon>
    </lineage>
</organism>
<proteinExistence type="predicted"/>